<comment type="catalytic activity">
    <reaction evidence="5">
        <text>ATP + H2O = ADP + phosphate + H(+)</text>
        <dbReference type="Rhea" id="RHEA:13065"/>
        <dbReference type="ChEBI" id="CHEBI:15377"/>
        <dbReference type="ChEBI" id="CHEBI:15378"/>
        <dbReference type="ChEBI" id="CHEBI:30616"/>
        <dbReference type="ChEBI" id="CHEBI:43474"/>
        <dbReference type="ChEBI" id="CHEBI:456216"/>
        <dbReference type="EC" id="3.6.4.13"/>
    </reaction>
</comment>
<dbReference type="InterPro" id="IPR001650">
    <property type="entry name" value="Helicase_C-like"/>
</dbReference>
<keyword evidence="5" id="KW-0347">Helicase</keyword>
<dbReference type="STRING" id="331657.A0A4U0X568"/>
<comment type="caution">
    <text evidence="9">The sequence shown here is derived from an EMBL/GenBank/DDBJ whole genome shotgun (WGS) entry which is preliminary data.</text>
</comment>
<evidence type="ECO:0000256" key="3">
    <source>
        <dbReference type="ARBA" id="ARBA00022840"/>
    </source>
</evidence>
<evidence type="ECO:0000259" key="8">
    <source>
        <dbReference type="PROSITE" id="PS51194"/>
    </source>
</evidence>
<organism evidence="9 11">
    <name type="scientific">Cryomyces minteri</name>
    <dbReference type="NCBI Taxonomy" id="331657"/>
    <lineage>
        <taxon>Eukaryota</taxon>
        <taxon>Fungi</taxon>
        <taxon>Dikarya</taxon>
        <taxon>Ascomycota</taxon>
        <taxon>Pezizomycotina</taxon>
        <taxon>Dothideomycetes</taxon>
        <taxon>Dothideomycetes incertae sedis</taxon>
        <taxon>Cryomyces</taxon>
    </lineage>
</organism>
<accession>A0A4U0X568</accession>
<comment type="similarity">
    <text evidence="5">Belongs to the DEAD box helicase family.</text>
</comment>
<evidence type="ECO:0000313" key="10">
    <source>
        <dbReference type="EMBL" id="TKA74035.1"/>
    </source>
</evidence>
<dbReference type="GO" id="GO:0016787">
    <property type="term" value="F:hydrolase activity"/>
    <property type="evidence" value="ECO:0007669"/>
    <property type="project" value="UniProtKB-KW"/>
</dbReference>
<dbReference type="GO" id="GO:0003724">
    <property type="term" value="F:RNA helicase activity"/>
    <property type="evidence" value="ECO:0007669"/>
    <property type="project" value="UniProtKB-EC"/>
</dbReference>
<dbReference type="GO" id="GO:0003723">
    <property type="term" value="F:RNA binding"/>
    <property type="evidence" value="ECO:0007669"/>
    <property type="project" value="UniProtKB-UniRule"/>
</dbReference>
<evidence type="ECO:0000256" key="5">
    <source>
        <dbReference type="RuleBase" id="RU365068"/>
    </source>
</evidence>
<dbReference type="PROSITE" id="PS51194">
    <property type="entry name" value="HELICASE_CTER"/>
    <property type="match status" value="1"/>
</dbReference>
<feature type="domain" description="Helicase C-terminal" evidence="8">
    <location>
        <begin position="269"/>
        <end position="436"/>
    </location>
</feature>
<evidence type="ECO:0000256" key="2">
    <source>
        <dbReference type="ARBA" id="ARBA00022801"/>
    </source>
</evidence>
<keyword evidence="11" id="KW-1185">Reference proteome</keyword>
<dbReference type="CDD" id="cd17964">
    <property type="entry name" value="DEADc_MSS116"/>
    <property type="match status" value="1"/>
</dbReference>
<dbReference type="InterPro" id="IPR014001">
    <property type="entry name" value="Helicase_ATP-bd"/>
</dbReference>
<gene>
    <name evidence="10" type="ORF">B0A49_02720</name>
    <name evidence="9" type="ORF">B0A49_04313</name>
</gene>
<dbReference type="GO" id="GO:0005524">
    <property type="term" value="F:ATP binding"/>
    <property type="evidence" value="ECO:0007669"/>
    <property type="project" value="UniProtKB-UniRule"/>
</dbReference>
<dbReference type="Pfam" id="PF00271">
    <property type="entry name" value="Helicase_C"/>
    <property type="match status" value="1"/>
</dbReference>
<dbReference type="InterPro" id="IPR027417">
    <property type="entry name" value="P-loop_NTPase"/>
</dbReference>
<reference evidence="9 11" key="1">
    <citation type="submission" date="2017-03" db="EMBL/GenBank/DDBJ databases">
        <title>Genomes of endolithic fungi from Antarctica.</title>
        <authorList>
            <person name="Coleine C."/>
            <person name="Masonjones S."/>
            <person name="Stajich J.E."/>
        </authorList>
    </citation>
    <scope>NUCLEOTIDE SEQUENCE [LARGE SCALE GENOMIC DNA]</scope>
    <source>
        <strain evidence="9 11">CCFEE 5187</strain>
    </source>
</reference>
<evidence type="ECO:0000256" key="6">
    <source>
        <dbReference type="SAM" id="MobiDB-lite"/>
    </source>
</evidence>
<feature type="compositionally biased region" description="Polar residues" evidence="6">
    <location>
        <begin position="507"/>
        <end position="572"/>
    </location>
</feature>
<evidence type="ECO:0000313" key="9">
    <source>
        <dbReference type="EMBL" id="TKA70183.1"/>
    </source>
</evidence>
<dbReference type="EC" id="3.6.4.13" evidence="5"/>
<feature type="domain" description="Helicase ATP-binding" evidence="7">
    <location>
        <begin position="53"/>
        <end position="235"/>
    </location>
</feature>
<dbReference type="SMART" id="SM00487">
    <property type="entry name" value="DEXDc"/>
    <property type="match status" value="1"/>
</dbReference>
<sequence>MANPQAVYSTAMLREANAQTYKSMQGKLQAPLLRALDSMGYEYMTPVQSQVLSGLPSMSSDCLVQAKTGTGKTIAFLLPALQSLLTGPRLPSGQVGILVMSPTRELALQIAKECDQLTPLLPQRVECHTAFGGTQRATNLNRFMTGSPTVLVATPGRLGDYLGEPKVRAKFSDMRTLILDEADTMLEQGFLAAITDILKQLPPKSKGWQGMCFSATIPAKIKDVFYRVLKPGYTHISTVDANEPPTVDRVPQFSVVVPTVKDTFNALAALIQLEYKQSPEDFKIIVFGTTANGVALLAAAFDRLVPGIKVFQLQSRLNQARRTRTTDEFKAASSGIMFASDVIGRGMDFPNVGLVIQVGLPSSGEQYVHRVGRTARAGNDGRAVILLTQAESYFLHVNKQLPIKPYPQDVMAQAKAMASAMESKFNGVDEETKRKAYSAWLGFHKVYTKQLQMNLENMVKTANEYAYAMGCPEAPMVDKRIVGKMGFKGVPGLRVGEVGGEKPRRFPQQSRGVPTNAMPSNNEPSLNNGPSSNKRPNGNSGPPSSKRQVHTNAKPSGDGPSSNKRPNGTDATNGERRRKR</sequence>
<dbReference type="SMART" id="SM00490">
    <property type="entry name" value="HELICc"/>
    <property type="match status" value="1"/>
</dbReference>
<dbReference type="InterPro" id="IPR011545">
    <property type="entry name" value="DEAD/DEAH_box_helicase_dom"/>
</dbReference>
<keyword evidence="3 5" id="KW-0067">ATP-binding</keyword>
<dbReference type="CDD" id="cd18787">
    <property type="entry name" value="SF2_C_DEAD"/>
    <property type="match status" value="1"/>
</dbReference>
<evidence type="ECO:0000313" key="11">
    <source>
        <dbReference type="Proteomes" id="UP000308768"/>
    </source>
</evidence>
<dbReference type="Pfam" id="PF00270">
    <property type="entry name" value="DEAD"/>
    <property type="match status" value="1"/>
</dbReference>
<dbReference type="EMBL" id="NAJN01000390">
    <property type="protein sequence ID" value="TKA74035.1"/>
    <property type="molecule type" value="Genomic_DNA"/>
</dbReference>
<evidence type="ECO:0000256" key="1">
    <source>
        <dbReference type="ARBA" id="ARBA00022741"/>
    </source>
</evidence>
<evidence type="ECO:0000256" key="4">
    <source>
        <dbReference type="ARBA" id="ARBA00022884"/>
    </source>
</evidence>
<dbReference type="AlphaFoldDB" id="A0A4U0X568"/>
<dbReference type="Proteomes" id="UP000308768">
    <property type="component" value="Unassembled WGS sequence"/>
</dbReference>
<dbReference type="Gene3D" id="3.40.50.300">
    <property type="entry name" value="P-loop containing nucleotide triphosphate hydrolases"/>
    <property type="match status" value="2"/>
</dbReference>
<dbReference type="PANTHER" id="PTHR24031">
    <property type="entry name" value="RNA HELICASE"/>
    <property type="match status" value="1"/>
</dbReference>
<comment type="function">
    <text evidence="5">RNA helicase.</text>
</comment>
<name>A0A4U0X568_9PEZI</name>
<dbReference type="PROSITE" id="PS51192">
    <property type="entry name" value="HELICASE_ATP_BIND_1"/>
    <property type="match status" value="1"/>
</dbReference>
<dbReference type="EMBL" id="NAJN01000666">
    <property type="protein sequence ID" value="TKA70183.1"/>
    <property type="molecule type" value="Genomic_DNA"/>
</dbReference>
<protein>
    <recommendedName>
        <fullName evidence="5">ATP-dependent RNA helicase</fullName>
        <ecNumber evidence="5">3.6.4.13</ecNumber>
    </recommendedName>
</protein>
<feature type="region of interest" description="Disordered" evidence="6">
    <location>
        <begin position="493"/>
        <end position="580"/>
    </location>
</feature>
<keyword evidence="4 5" id="KW-0694">RNA-binding</keyword>
<keyword evidence="1 5" id="KW-0547">Nucleotide-binding</keyword>
<comment type="domain">
    <text evidence="5">The Q motif is unique to and characteristic of the DEAD box family of RNA helicases and controls ATP binding and hydrolysis.</text>
</comment>
<dbReference type="OrthoDB" id="193716at2759"/>
<dbReference type="SUPFAM" id="SSF52540">
    <property type="entry name" value="P-loop containing nucleoside triphosphate hydrolases"/>
    <property type="match status" value="1"/>
</dbReference>
<evidence type="ECO:0000259" key="7">
    <source>
        <dbReference type="PROSITE" id="PS51192"/>
    </source>
</evidence>
<keyword evidence="2 5" id="KW-0378">Hydrolase</keyword>
<proteinExistence type="inferred from homology"/>